<dbReference type="AlphaFoldDB" id="A0A9P6GGC7"/>
<organism evidence="3 4">
    <name type="scientific">Paraphaeosphaeria minitans</name>
    <dbReference type="NCBI Taxonomy" id="565426"/>
    <lineage>
        <taxon>Eukaryota</taxon>
        <taxon>Fungi</taxon>
        <taxon>Dikarya</taxon>
        <taxon>Ascomycota</taxon>
        <taxon>Pezizomycotina</taxon>
        <taxon>Dothideomycetes</taxon>
        <taxon>Pleosporomycetidae</taxon>
        <taxon>Pleosporales</taxon>
        <taxon>Massarineae</taxon>
        <taxon>Didymosphaeriaceae</taxon>
        <taxon>Paraphaeosphaeria</taxon>
    </lineage>
</organism>
<reference evidence="3" key="1">
    <citation type="journal article" date="2020" name="Mol. Plant Microbe Interact.">
        <title>Genome Sequence of the Biocontrol Agent Coniothyrium minitans strain Conio (IMI 134523).</title>
        <authorList>
            <person name="Patel D."/>
            <person name="Shittu T.A."/>
            <person name="Baroncelli R."/>
            <person name="Muthumeenakshi S."/>
            <person name="Osborne T.H."/>
            <person name="Janganan T.K."/>
            <person name="Sreenivasaprasad S."/>
        </authorList>
    </citation>
    <scope>NUCLEOTIDE SEQUENCE</scope>
    <source>
        <strain evidence="3">Conio</strain>
    </source>
</reference>
<evidence type="ECO:0000256" key="1">
    <source>
        <dbReference type="SAM" id="MobiDB-lite"/>
    </source>
</evidence>
<feature type="region of interest" description="Disordered" evidence="1">
    <location>
        <begin position="190"/>
        <end position="253"/>
    </location>
</feature>
<proteinExistence type="predicted"/>
<feature type="transmembrane region" description="Helical" evidence="2">
    <location>
        <begin position="21"/>
        <end position="37"/>
    </location>
</feature>
<keyword evidence="2" id="KW-1133">Transmembrane helix</keyword>
<sequence length="279" mass="31578">MAVCFLRRPRRSRLVQTRSQLIYYLVIYYLVIYYPLLSSSSRPDLVAAHLIPRLQTQTPDSDSSSTRRRRPHVHAQRGSLAKRVPFAAEKGTGPAPSSSPPIQLARAFLSGESSSCTIPLARASSQEMHPSQWLARSNKTCTQRAWVGSAERAADALWLTSSNPPVDPHAFPPPRYCSPQHTRIGAPRALNQHQRCSAVHRGPACRRRRRRRRSRGRRHPRASWTRARESCKPPTQRDMPTHSTTRHPNSLRDVLTRRAMICALARVRPGPRSPQPPPR</sequence>
<comment type="caution">
    <text evidence="3">The sequence shown here is derived from an EMBL/GenBank/DDBJ whole genome shotgun (WGS) entry which is preliminary data.</text>
</comment>
<feature type="compositionally biased region" description="Basic residues" evidence="1">
    <location>
        <begin position="66"/>
        <end position="75"/>
    </location>
</feature>
<evidence type="ECO:0000313" key="3">
    <source>
        <dbReference type="EMBL" id="KAF9734838.1"/>
    </source>
</evidence>
<keyword evidence="4" id="KW-1185">Reference proteome</keyword>
<dbReference type="EMBL" id="WJXW01000007">
    <property type="protein sequence ID" value="KAF9734838.1"/>
    <property type="molecule type" value="Genomic_DNA"/>
</dbReference>
<accession>A0A9P6GGC7</accession>
<feature type="region of interest" description="Disordered" evidence="1">
    <location>
        <begin position="56"/>
        <end position="102"/>
    </location>
</feature>
<keyword evidence="2" id="KW-0812">Transmembrane</keyword>
<evidence type="ECO:0000313" key="4">
    <source>
        <dbReference type="Proteomes" id="UP000756921"/>
    </source>
</evidence>
<name>A0A9P6GGC7_9PLEO</name>
<gene>
    <name evidence="3" type="ORF">PMIN01_07741</name>
</gene>
<keyword evidence="2" id="KW-0472">Membrane</keyword>
<dbReference type="Proteomes" id="UP000756921">
    <property type="component" value="Unassembled WGS sequence"/>
</dbReference>
<feature type="compositionally biased region" description="Basic residues" evidence="1">
    <location>
        <begin position="203"/>
        <end position="221"/>
    </location>
</feature>
<protein>
    <submittedName>
        <fullName evidence="3">Uncharacterized protein</fullName>
    </submittedName>
</protein>
<evidence type="ECO:0000256" key="2">
    <source>
        <dbReference type="SAM" id="Phobius"/>
    </source>
</evidence>